<comment type="similarity">
    <text evidence="2 6">Belongs to the WD repeat IPI3/WDR18 family.</text>
</comment>
<dbReference type="InterPro" id="IPR045227">
    <property type="entry name" value="WDR18/Ipi3/RID3"/>
</dbReference>
<dbReference type="EMBL" id="MU005972">
    <property type="protein sequence ID" value="KAF2861455.1"/>
    <property type="molecule type" value="Genomic_DNA"/>
</dbReference>
<dbReference type="PROSITE" id="PS50294">
    <property type="entry name" value="WD_REPEATS_REGION"/>
    <property type="match status" value="1"/>
</dbReference>
<evidence type="ECO:0000313" key="9">
    <source>
        <dbReference type="Proteomes" id="UP000799421"/>
    </source>
</evidence>
<evidence type="ECO:0000256" key="5">
    <source>
        <dbReference type="PROSITE-ProRule" id="PRU00221"/>
    </source>
</evidence>
<evidence type="ECO:0000256" key="7">
    <source>
        <dbReference type="SAM" id="MobiDB-lite"/>
    </source>
</evidence>
<accession>A0A6A7C3C2</accession>
<dbReference type="SMART" id="SM00320">
    <property type="entry name" value="WD40"/>
    <property type="match status" value="4"/>
</dbReference>
<dbReference type="PANTHER" id="PTHR18763:SF0">
    <property type="entry name" value="WD REPEAT-CONTAINING PROTEIN 18"/>
    <property type="match status" value="1"/>
</dbReference>
<dbReference type="InterPro" id="IPR036322">
    <property type="entry name" value="WD40_repeat_dom_sf"/>
</dbReference>
<feature type="repeat" description="WD" evidence="5">
    <location>
        <begin position="109"/>
        <end position="142"/>
    </location>
</feature>
<dbReference type="AlphaFoldDB" id="A0A6A7C3C2"/>
<feature type="region of interest" description="Disordered" evidence="7">
    <location>
        <begin position="711"/>
        <end position="735"/>
    </location>
</feature>
<keyword evidence="6" id="KW-0539">Nucleus</keyword>
<keyword evidence="6" id="KW-0698">rRNA processing</keyword>
<keyword evidence="4" id="KW-0677">Repeat</keyword>
<dbReference type="GO" id="GO:0005656">
    <property type="term" value="C:nuclear pre-replicative complex"/>
    <property type="evidence" value="ECO:0007669"/>
    <property type="project" value="TreeGrafter"/>
</dbReference>
<dbReference type="InterPro" id="IPR015943">
    <property type="entry name" value="WD40/YVTN_repeat-like_dom_sf"/>
</dbReference>
<reference evidence="8" key="1">
    <citation type="journal article" date="2020" name="Stud. Mycol.">
        <title>101 Dothideomycetes genomes: a test case for predicting lifestyles and emergence of pathogens.</title>
        <authorList>
            <person name="Haridas S."/>
            <person name="Albert R."/>
            <person name="Binder M."/>
            <person name="Bloem J."/>
            <person name="Labutti K."/>
            <person name="Salamov A."/>
            <person name="Andreopoulos B."/>
            <person name="Baker S."/>
            <person name="Barry K."/>
            <person name="Bills G."/>
            <person name="Bluhm B."/>
            <person name="Cannon C."/>
            <person name="Castanera R."/>
            <person name="Culley D."/>
            <person name="Daum C."/>
            <person name="Ezra D."/>
            <person name="Gonzalez J."/>
            <person name="Henrissat B."/>
            <person name="Kuo A."/>
            <person name="Liang C."/>
            <person name="Lipzen A."/>
            <person name="Lutzoni F."/>
            <person name="Magnuson J."/>
            <person name="Mondo S."/>
            <person name="Nolan M."/>
            <person name="Ohm R."/>
            <person name="Pangilinan J."/>
            <person name="Park H.-J."/>
            <person name="Ramirez L."/>
            <person name="Alfaro M."/>
            <person name="Sun H."/>
            <person name="Tritt A."/>
            <person name="Yoshinaga Y."/>
            <person name="Zwiers L.-H."/>
            <person name="Turgeon B."/>
            <person name="Goodwin S."/>
            <person name="Spatafora J."/>
            <person name="Crous P."/>
            <person name="Grigoriev I."/>
        </authorList>
    </citation>
    <scope>NUCLEOTIDE SEQUENCE</scope>
    <source>
        <strain evidence="8">CBS 480.64</strain>
    </source>
</reference>
<dbReference type="PANTHER" id="PTHR18763">
    <property type="entry name" value="WD-REPEAT PROTEIN 18"/>
    <property type="match status" value="1"/>
</dbReference>
<evidence type="ECO:0000256" key="1">
    <source>
        <dbReference type="ARBA" id="ARBA00002355"/>
    </source>
</evidence>
<protein>
    <recommendedName>
        <fullName evidence="6">Pre-rRNA-processing protein IPI3</fullName>
    </recommendedName>
</protein>
<dbReference type="Proteomes" id="UP000799421">
    <property type="component" value="Unassembled WGS sequence"/>
</dbReference>
<evidence type="ECO:0000256" key="4">
    <source>
        <dbReference type="ARBA" id="ARBA00022737"/>
    </source>
</evidence>
<name>A0A6A7C3C2_9PEZI</name>
<dbReference type="PROSITE" id="PS50082">
    <property type="entry name" value="WD_REPEATS_2"/>
    <property type="match status" value="2"/>
</dbReference>
<evidence type="ECO:0000256" key="6">
    <source>
        <dbReference type="RuleBase" id="RU369067"/>
    </source>
</evidence>
<keyword evidence="3 5" id="KW-0853">WD repeat</keyword>
<gene>
    <name evidence="8" type="ORF">K470DRAFT_263604</name>
</gene>
<dbReference type="Gene3D" id="2.130.10.10">
    <property type="entry name" value="YVTN repeat-like/Quinoprotein amine dehydrogenase"/>
    <property type="match status" value="2"/>
</dbReference>
<dbReference type="GO" id="GO:0006261">
    <property type="term" value="P:DNA-templated DNA replication"/>
    <property type="evidence" value="ECO:0007669"/>
    <property type="project" value="TreeGrafter"/>
</dbReference>
<evidence type="ECO:0000256" key="3">
    <source>
        <dbReference type="ARBA" id="ARBA00022574"/>
    </source>
</evidence>
<comment type="function">
    <text evidence="1 6">Component of the RIX1 complex required for processing of ITS2 sequences from 35S pre-rRNA.</text>
</comment>
<dbReference type="SUPFAM" id="SSF50978">
    <property type="entry name" value="WD40 repeat-like"/>
    <property type="match status" value="1"/>
</dbReference>
<comment type="subcellular location">
    <subcellularLocation>
        <location evidence="6">Nucleus</location>
    </subcellularLocation>
</comment>
<evidence type="ECO:0000313" key="8">
    <source>
        <dbReference type="EMBL" id="KAF2861455.1"/>
    </source>
</evidence>
<feature type="repeat" description="WD" evidence="5">
    <location>
        <begin position="161"/>
        <end position="205"/>
    </location>
</feature>
<dbReference type="GO" id="GO:0120330">
    <property type="term" value="C:rixosome complex"/>
    <property type="evidence" value="ECO:0007669"/>
    <property type="project" value="UniProtKB-UniRule"/>
</dbReference>
<sequence length="755" mass="81325">MEDYIAAIYLEKGTIHINDYPPQKQGQLIKNSSTPAHCLAVNESHIFAAQDKAVIHVYARGKGNQVATVAFNAKITSLAIAHDHLLIAGTSEGTIILWETNSGRAVTKPAAHLQSITALKVDPTENFILSASADSTVHVWSIVSLLSFANIEAETSQLRTFSLHRDEITAVDIGHSHGFCNFAVSASKDKTCMVWDYQSGRLLRTYLLPLAPTCLALDPADRAVYVGYNNGAIQRLDLYDKTHPMTPIQPGSRNLWTPTQDSGSALSITLSFDGCTLLSGHQSGSILAWDTATGRQLTPPSALSGPVSNIQFLPVVQGIGAQSIIKPKFEKFEIDGSVPDNYAIHVQVPEDRLPETLTHPSFTQGLLEEGLVELSRCGKAQVEEFVPVQEAKDTTNETLQLRVQIEALRRLQQASFDKIESLQRQLRGEGMRLIFFAAAAQALRIPRCDATFTTSRGAMTTTAAPSVTTYTVITPSPGASPVAVTAMSQVVTSFVPQFSVCMLNPVAFIPLSARPTAAYRNYSVSIPPGSGTCSTIYLTTETMVCNTTLTGIATTYPITNCGQDVTFSSQYGYELVTPTCGASPSIETLTTYYMAPWAALTAGVAPSNVVKAVCHPANGTVEQCVTDYEVWHTVLVPSTATTTLSVEVTAIVYGPGEIIIWETSVANITEPRTVLSVSTTKEHQFITHYTSISQNSASVSSQATMQTVEVMHAPSSTSSSSSDVRTTPRKTVTSTSTVHKTITITVNGTLPYTMR</sequence>
<comment type="subunit">
    <text evidence="6">Component of the RIX1 complex, composed of IPI1, RIX1/IPI2 and IPI3 in a 1:2:2 stoichiometry. The complex interacts (via RIX1) with MDN1 (via its hexameric AAA ATPase ring) and the pre-60S ribosome particles.</text>
</comment>
<dbReference type="Pfam" id="PF00400">
    <property type="entry name" value="WD40"/>
    <property type="match status" value="2"/>
</dbReference>
<dbReference type="OrthoDB" id="756370at2759"/>
<dbReference type="InterPro" id="IPR001680">
    <property type="entry name" value="WD40_rpt"/>
</dbReference>
<dbReference type="GO" id="GO:0006364">
    <property type="term" value="P:rRNA processing"/>
    <property type="evidence" value="ECO:0007669"/>
    <property type="project" value="UniProtKB-UniRule"/>
</dbReference>
<feature type="compositionally biased region" description="Low complexity" evidence="7">
    <location>
        <begin position="715"/>
        <end position="735"/>
    </location>
</feature>
<proteinExistence type="inferred from homology"/>
<evidence type="ECO:0000256" key="2">
    <source>
        <dbReference type="ARBA" id="ARBA00010143"/>
    </source>
</evidence>
<keyword evidence="9" id="KW-1185">Reference proteome</keyword>
<organism evidence="8 9">
    <name type="scientific">Piedraia hortae CBS 480.64</name>
    <dbReference type="NCBI Taxonomy" id="1314780"/>
    <lineage>
        <taxon>Eukaryota</taxon>
        <taxon>Fungi</taxon>
        <taxon>Dikarya</taxon>
        <taxon>Ascomycota</taxon>
        <taxon>Pezizomycotina</taxon>
        <taxon>Dothideomycetes</taxon>
        <taxon>Dothideomycetidae</taxon>
        <taxon>Capnodiales</taxon>
        <taxon>Piedraiaceae</taxon>
        <taxon>Piedraia</taxon>
    </lineage>
</organism>